<dbReference type="GO" id="GO:0005643">
    <property type="term" value="C:nuclear pore"/>
    <property type="evidence" value="ECO:0007669"/>
    <property type="project" value="InterPro"/>
</dbReference>
<feature type="region of interest" description="Disordered" evidence="1">
    <location>
        <begin position="31"/>
        <end position="53"/>
    </location>
</feature>
<feature type="compositionally biased region" description="Basic and acidic residues" evidence="1">
    <location>
        <begin position="31"/>
        <end position="41"/>
    </location>
</feature>
<dbReference type="Proteomes" id="UP000823749">
    <property type="component" value="Chromosome 10"/>
</dbReference>
<evidence type="ECO:0000313" key="2">
    <source>
        <dbReference type="EMBL" id="KAG5527066.1"/>
    </source>
</evidence>
<evidence type="ECO:0000313" key="3">
    <source>
        <dbReference type="Proteomes" id="UP000823749"/>
    </source>
</evidence>
<name>A0AAV6IEF3_9ERIC</name>
<evidence type="ECO:0000256" key="1">
    <source>
        <dbReference type="SAM" id="MobiDB-lite"/>
    </source>
</evidence>
<dbReference type="AlphaFoldDB" id="A0AAV6IEF3"/>
<dbReference type="PANTHER" id="PTHR31344:SF15">
    <property type="entry name" value="EEIG1_EHBP1 PROTEIN AMINO-TERMINAL DOMAIN PROTEIN"/>
    <property type="match status" value="1"/>
</dbReference>
<accession>A0AAV6IEF3</accession>
<reference evidence="2" key="1">
    <citation type="submission" date="2020-08" db="EMBL/GenBank/DDBJ databases">
        <title>Plant Genome Project.</title>
        <authorList>
            <person name="Zhang R.-G."/>
        </authorList>
    </citation>
    <scope>NUCLEOTIDE SEQUENCE</scope>
    <source>
        <strain evidence="2">WSP0</strain>
        <tissue evidence="2">Leaf</tissue>
    </source>
</reference>
<dbReference type="EMBL" id="JACTNZ010000010">
    <property type="protein sequence ID" value="KAG5527066.1"/>
    <property type="molecule type" value="Genomic_DNA"/>
</dbReference>
<comment type="caution">
    <text evidence="2">The sequence shown here is derived from an EMBL/GenBank/DDBJ whole genome shotgun (WGS) entry which is preliminary data.</text>
</comment>
<gene>
    <name evidence="2" type="ORF">RHGRI_028105</name>
</gene>
<protein>
    <submittedName>
        <fullName evidence="2">Uncharacterized protein</fullName>
    </submittedName>
</protein>
<dbReference type="InterPro" id="IPR021827">
    <property type="entry name" value="Nup186/Nup192/Nup205"/>
</dbReference>
<organism evidence="2 3">
    <name type="scientific">Rhododendron griersonianum</name>
    <dbReference type="NCBI Taxonomy" id="479676"/>
    <lineage>
        <taxon>Eukaryota</taxon>
        <taxon>Viridiplantae</taxon>
        <taxon>Streptophyta</taxon>
        <taxon>Embryophyta</taxon>
        <taxon>Tracheophyta</taxon>
        <taxon>Spermatophyta</taxon>
        <taxon>Magnoliopsida</taxon>
        <taxon>eudicotyledons</taxon>
        <taxon>Gunneridae</taxon>
        <taxon>Pentapetalae</taxon>
        <taxon>asterids</taxon>
        <taxon>Ericales</taxon>
        <taxon>Ericaceae</taxon>
        <taxon>Ericoideae</taxon>
        <taxon>Rhodoreae</taxon>
        <taxon>Rhododendron</taxon>
    </lineage>
</organism>
<proteinExistence type="predicted"/>
<dbReference type="PANTHER" id="PTHR31344">
    <property type="entry name" value="NUCLEAR PORE COMPLEX PROTEIN NUP205"/>
    <property type="match status" value="1"/>
</dbReference>
<sequence>MRIVMKFGVLAQNTRMKVKLLMHAIHYGPAKDRNMEEHQENGQEAEMLQDDTKKRVSSGSEALSFCVEDVGQKSNTLNCDRLMNVKSVRSLGDSGKSNGSVKSELIQRLEHKIKMLEGKLREAAAIEIMEQCVARLYVAMFNAILNESDDEIPTDPVSDPISEAKVLPIPAAKASFGGGAQLKTVVCPTFGAPLIKRLLNNFAPDDFCPDPIPEAVLEALDIEDPLEAEEGFVTDIPCLASPM</sequence>
<keyword evidence="3" id="KW-1185">Reference proteome</keyword>